<dbReference type="GO" id="GO:0005886">
    <property type="term" value="C:plasma membrane"/>
    <property type="evidence" value="ECO:0007669"/>
    <property type="project" value="UniProtKB-SubCell"/>
</dbReference>
<dbReference type="AlphaFoldDB" id="A0A5C6BTE1"/>
<dbReference type="HAMAP" id="MF_00719">
    <property type="entry name" value="CobS"/>
    <property type="match status" value="1"/>
</dbReference>
<evidence type="ECO:0000256" key="4">
    <source>
        <dbReference type="ARBA" id="ARBA00010561"/>
    </source>
</evidence>
<evidence type="ECO:0000256" key="9">
    <source>
        <dbReference type="ARBA" id="ARBA00022679"/>
    </source>
</evidence>
<comment type="similarity">
    <text evidence="4 19">Belongs to the CobS family.</text>
</comment>
<comment type="caution">
    <text evidence="20">The sequence shown here is derived from an EMBL/GenBank/DDBJ whole genome shotgun (WGS) entry which is preliminary data.</text>
</comment>
<comment type="catalytic activity">
    <reaction evidence="17 19">
        <text>alpha-ribazole + adenosylcob(III)inamide-GDP = adenosylcob(III)alamin + GMP + H(+)</text>
        <dbReference type="Rhea" id="RHEA:16049"/>
        <dbReference type="ChEBI" id="CHEBI:10329"/>
        <dbReference type="ChEBI" id="CHEBI:15378"/>
        <dbReference type="ChEBI" id="CHEBI:18408"/>
        <dbReference type="ChEBI" id="CHEBI:58115"/>
        <dbReference type="ChEBI" id="CHEBI:60487"/>
        <dbReference type="EC" id="2.7.8.26"/>
    </reaction>
</comment>
<evidence type="ECO:0000256" key="18">
    <source>
        <dbReference type="ARBA" id="ARBA00049504"/>
    </source>
</evidence>
<evidence type="ECO:0000256" key="6">
    <source>
        <dbReference type="ARBA" id="ARBA00015850"/>
    </source>
</evidence>
<dbReference type="EMBL" id="SJPU01000002">
    <property type="protein sequence ID" value="TWU15288.1"/>
    <property type="molecule type" value="Genomic_DNA"/>
</dbReference>
<comment type="pathway">
    <text evidence="3 19">Cofactor biosynthesis; adenosylcobalamin biosynthesis; adenosylcobalamin from cob(II)yrinate a,c-diamide: step 7/7.</text>
</comment>
<comment type="catalytic activity">
    <reaction evidence="18 19">
        <text>alpha-ribazole 5'-phosphate + adenosylcob(III)inamide-GDP = adenosylcob(III)alamin 5'-phosphate + GMP + H(+)</text>
        <dbReference type="Rhea" id="RHEA:23560"/>
        <dbReference type="ChEBI" id="CHEBI:15378"/>
        <dbReference type="ChEBI" id="CHEBI:57918"/>
        <dbReference type="ChEBI" id="CHEBI:58115"/>
        <dbReference type="ChEBI" id="CHEBI:60487"/>
        <dbReference type="ChEBI" id="CHEBI:60493"/>
        <dbReference type="EC" id="2.7.8.26"/>
    </reaction>
</comment>
<evidence type="ECO:0000256" key="16">
    <source>
        <dbReference type="ARBA" id="ARBA00032853"/>
    </source>
</evidence>
<organism evidence="20 21">
    <name type="scientific">Allorhodopirellula heiligendammensis</name>
    <dbReference type="NCBI Taxonomy" id="2714739"/>
    <lineage>
        <taxon>Bacteria</taxon>
        <taxon>Pseudomonadati</taxon>
        <taxon>Planctomycetota</taxon>
        <taxon>Planctomycetia</taxon>
        <taxon>Pirellulales</taxon>
        <taxon>Pirellulaceae</taxon>
        <taxon>Allorhodopirellula</taxon>
    </lineage>
</organism>
<dbReference type="GO" id="GO:0009236">
    <property type="term" value="P:cobalamin biosynthetic process"/>
    <property type="evidence" value="ECO:0007669"/>
    <property type="project" value="UniProtKB-UniRule"/>
</dbReference>
<evidence type="ECO:0000256" key="14">
    <source>
        <dbReference type="ARBA" id="ARBA00025228"/>
    </source>
</evidence>
<evidence type="ECO:0000256" key="15">
    <source>
        <dbReference type="ARBA" id="ARBA00032605"/>
    </source>
</evidence>
<protein>
    <recommendedName>
        <fullName evidence="6 19">Adenosylcobinamide-GDP ribazoletransferase</fullName>
        <ecNumber evidence="5 19">2.7.8.26</ecNumber>
    </recommendedName>
    <alternativeName>
        <fullName evidence="16 19">Cobalamin synthase</fullName>
    </alternativeName>
    <alternativeName>
        <fullName evidence="15 19">Cobalamin-5'-phosphate synthase</fullName>
    </alternativeName>
</protein>
<evidence type="ECO:0000256" key="8">
    <source>
        <dbReference type="ARBA" id="ARBA00022573"/>
    </source>
</evidence>
<proteinExistence type="inferred from homology"/>
<evidence type="ECO:0000256" key="3">
    <source>
        <dbReference type="ARBA" id="ARBA00004663"/>
    </source>
</evidence>
<evidence type="ECO:0000256" key="13">
    <source>
        <dbReference type="ARBA" id="ARBA00023136"/>
    </source>
</evidence>
<evidence type="ECO:0000256" key="5">
    <source>
        <dbReference type="ARBA" id="ARBA00013200"/>
    </source>
</evidence>
<keyword evidence="21" id="KW-1185">Reference proteome</keyword>
<comment type="function">
    <text evidence="14 19">Joins adenosylcobinamide-GDP and alpha-ribazole to generate adenosylcobalamin (Ado-cobalamin). Also synthesizes adenosylcobalamin 5'-phosphate from adenosylcobinamide-GDP and alpha-ribazole 5'-phosphate.</text>
</comment>
<feature type="transmembrane region" description="Helical" evidence="19">
    <location>
        <begin position="111"/>
        <end position="128"/>
    </location>
</feature>
<evidence type="ECO:0000256" key="19">
    <source>
        <dbReference type="HAMAP-Rule" id="MF_00719"/>
    </source>
</evidence>
<dbReference type="UniPathway" id="UPA00148">
    <property type="reaction ID" value="UER00238"/>
</dbReference>
<dbReference type="GO" id="GO:0008818">
    <property type="term" value="F:cobalamin 5'-phosphate synthase activity"/>
    <property type="evidence" value="ECO:0007669"/>
    <property type="project" value="UniProtKB-UniRule"/>
</dbReference>
<evidence type="ECO:0000313" key="21">
    <source>
        <dbReference type="Proteomes" id="UP000319908"/>
    </source>
</evidence>
<dbReference type="Pfam" id="PF02654">
    <property type="entry name" value="CobS"/>
    <property type="match status" value="1"/>
</dbReference>
<dbReference type="GO" id="GO:0051073">
    <property type="term" value="F:adenosylcobinamide-GDP ribazoletransferase activity"/>
    <property type="evidence" value="ECO:0007669"/>
    <property type="project" value="UniProtKB-UniRule"/>
</dbReference>
<evidence type="ECO:0000256" key="7">
    <source>
        <dbReference type="ARBA" id="ARBA00022475"/>
    </source>
</evidence>
<name>A0A5C6BTE1_9BACT</name>
<feature type="transmembrane region" description="Helical" evidence="19">
    <location>
        <begin position="233"/>
        <end position="256"/>
    </location>
</feature>
<evidence type="ECO:0000256" key="11">
    <source>
        <dbReference type="ARBA" id="ARBA00022842"/>
    </source>
</evidence>
<dbReference type="EC" id="2.7.8.26" evidence="5 19"/>
<evidence type="ECO:0000256" key="17">
    <source>
        <dbReference type="ARBA" id="ARBA00048623"/>
    </source>
</evidence>
<keyword evidence="9 19" id="KW-0808">Transferase</keyword>
<evidence type="ECO:0000313" key="20">
    <source>
        <dbReference type="EMBL" id="TWU15288.1"/>
    </source>
</evidence>
<evidence type="ECO:0000256" key="10">
    <source>
        <dbReference type="ARBA" id="ARBA00022692"/>
    </source>
</evidence>
<feature type="transmembrane region" description="Helical" evidence="19">
    <location>
        <begin position="35"/>
        <end position="57"/>
    </location>
</feature>
<evidence type="ECO:0000256" key="12">
    <source>
        <dbReference type="ARBA" id="ARBA00022989"/>
    </source>
</evidence>
<keyword evidence="12 19" id="KW-1133">Transmembrane helix</keyword>
<keyword evidence="7 19" id="KW-1003">Cell membrane</keyword>
<dbReference type="Proteomes" id="UP000319908">
    <property type="component" value="Unassembled WGS sequence"/>
</dbReference>
<keyword evidence="13 19" id="KW-0472">Membrane</keyword>
<gene>
    <name evidence="19 20" type="primary">cobS</name>
    <name evidence="20" type="ORF">Poly21_24830</name>
</gene>
<accession>A0A5C6BTE1</accession>
<dbReference type="InterPro" id="IPR003805">
    <property type="entry name" value="CobS"/>
</dbReference>
<evidence type="ECO:0000256" key="2">
    <source>
        <dbReference type="ARBA" id="ARBA00004651"/>
    </source>
</evidence>
<keyword evidence="10 19" id="KW-0812">Transmembrane</keyword>
<keyword evidence="11 19" id="KW-0460">Magnesium</keyword>
<comment type="subcellular location">
    <subcellularLocation>
        <location evidence="2 19">Cell membrane</location>
        <topology evidence="2 19">Multi-pass membrane protein</topology>
    </subcellularLocation>
</comment>
<sequence length="259" mass="27087">MWVAFATAVQFLTRIPVPGVTHGSAEVFYAALRRSVVFFPLVGGCVGLCTASVAMCAMYGLSPLVAALLAIGGEAWLTGAFHEDALADTWDALGGGWTREQVLTIMKDSRLGTYGTLSLIIGVGIRIVTTAELIAGQPVWAWASIVAAAALGRVAIVAMMVTTEPVVDRDSQAGQISQTQTSRTLVYASLIGFPCIAAWIILSPLTAVCGLLAGGVVLAWFRRKIISRVGGTTGDLLGCSAYLVQLVILIASTWGVSRA</sequence>
<evidence type="ECO:0000256" key="1">
    <source>
        <dbReference type="ARBA" id="ARBA00001946"/>
    </source>
</evidence>
<keyword evidence="8 19" id="KW-0169">Cobalamin biosynthesis</keyword>
<dbReference type="PANTHER" id="PTHR34148">
    <property type="entry name" value="ADENOSYLCOBINAMIDE-GDP RIBAZOLETRANSFERASE"/>
    <property type="match status" value="1"/>
</dbReference>
<reference evidence="20 21" key="1">
    <citation type="journal article" date="2020" name="Antonie Van Leeuwenhoek">
        <title>Rhodopirellula heiligendammensis sp. nov., Rhodopirellula pilleata sp. nov., and Rhodopirellula solitaria sp. nov. isolated from natural or artificial marine surfaces in Northern Germany and California, USA, and emended description of the genus Rhodopirellula.</title>
        <authorList>
            <person name="Kallscheuer N."/>
            <person name="Wiegand S."/>
            <person name="Jogler M."/>
            <person name="Boedeker C."/>
            <person name="Peeters S.H."/>
            <person name="Rast P."/>
            <person name="Heuer A."/>
            <person name="Jetten M.S.M."/>
            <person name="Rohde M."/>
            <person name="Jogler C."/>
        </authorList>
    </citation>
    <scope>NUCLEOTIDE SEQUENCE [LARGE SCALE GENOMIC DNA]</scope>
    <source>
        <strain evidence="20 21">Poly21</strain>
    </source>
</reference>
<comment type="cofactor">
    <cofactor evidence="1 19">
        <name>Mg(2+)</name>
        <dbReference type="ChEBI" id="CHEBI:18420"/>
    </cofactor>
</comment>
<feature type="transmembrane region" description="Helical" evidence="19">
    <location>
        <begin position="196"/>
        <end position="221"/>
    </location>
</feature>
<feature type="transmembrane region" description="Helical" evidence="19">
    <location>
        <begin position="140"/>
        <end position="161"/>
    </location>
</feature>
<dbReference type="PANTHER" id="PTHR34148:SF1">
    <property type="entry name" value="ADENOSYLCOBINAMIDE-GDP RIBAZOLETRANSFERASE"/>
    <property type="match status" value="1"/>
</dbReference>